<accession>I3T339</accession>
<feature type="transmembrane region" description="Helical" evidence="1">
    <location>
        <begin position="92"/>
        <end position="113"/>
    </location>
</feature>
<dbReference type="EMBL" id="BT147137">
    <property type="protein sequence ID" value="AFK46931.1"/>
    <property type="molecule type" value="mRNA"/>
</dbReference>
<keyword evidence="1" id="KW-0472">Membrane</keyword>
<proteinExistence type="evidence at transcript level"/>
<reference evidence="2" key="1">
    <citation type="submission" date="2012-05" db="EMBL/GenBank/DDBJ databases">
        <authorList>
            <person name="Krishnakumar V."/>
            <person name="Cheung F."/>
            <person name="Xiao Y."/>
            <person name="Chan A."/>
            <person name="Moskal W.A."/>
            <person name="Town C.D."/>
        </authorList>
    </citation>
    <scope>NUCLEOTIDE SEQUENCE</scope>
</reference>
<keyword evidence="1" id="KW-1133">Transmembrane helix</keyword>
<sequence>MIINISSTFAKVFHVAIWRVNVLIDLLIFNCPFRRSSAITLINYFKDKLKDLVVLINISTKELENDFFVLFINFFKTLMTCVYLAIYDISPVFNRISVMPIFTFMKFGMMNSFTKVLHFMKFCYEQIVELVSWCFDPNFSTQLTREHHFLEERKERKKYLTYM</sequence>
<dbReference type="AlphaFoldDB" id="I3T339"/>
<name>I3T339_MEDTR</name>
<evidence type="ECO:0008006" key="3">
    <source>
        <dbReference type="Google" id="ProtNLM"/>
    </source>
</evidence>
<keyword evidence="1" id="KW-0812">Transmembrane</keyword>
<evidence type="ECO:0000313" key="2">
    <source>
        <dbReference type="EMBL" id="AFK46931.1"/>
    </source>
</evidence>
<protein>
    <recommendedName>
        <fullName evidence="3">Transmembrane protein</fullName>
    </recommendedName>
</protein>
<feature type="transmembrane region" description="Helical" evidence="1">
    <location>
        <begin position="67"/>
        <end position="86"/>
    </location>
</feature>
<evidence type="ECO:0000256" key="1">
    <source>
        <dbReference type="SAM" id="Phobius"/>
    </source>
</evidence>
<organism evidence="2">
    <name type="scientific">Medicago truncatula</name>
    <name type="common">Barrel medic</name>
    <name type="synonym">Medicago tribuloides</name>
    <dbReference type="NCBI Taxonomy" id="3880"/>
    <lineage>
        <taxon>Eukaryota</taxon>
        <taxon>Viridiplantae</taxon>
        <taxon>Streptophyta</taxon>
        <taxon>Embryophyta</taxon>
        <taxon>Tracheophyta</taxon>
        <taxon>Spermatophyta</taxon>
        <taxon>Magnoliopsida</taxon>
        <taxon>eudicotyledons</taxon>
        <taxon>Gunneridae</taxon>
        <taxon>Pentapetalae</taxon>
        <taxon>rosids</taxon>
        <taxon>fabids</taxon>
        <taxon>Fabales</taxon>
        <taxon>Fabaceae</taxon>
        <taxon>Papilionoideae</taxon>
        <taxon>50 kb inversion clade</taxon>
        <taxon>NPAAA clade</taxon>
        <taxon>Hologalegina</taxon>
        <taxon>IRL clade</taxon>
        <taxon>Trifolieae</taxon>
        <taxon>Medicago</taxon>
    </lineage>
</organism>